<gene>
    <name evidence="5" type="ORF">BOX15_Mlig000071g1</name>
    <name evidence="4" type="ORF">BOX15_Mlig028451g1</name>
</gene>
<dbReference type="Pfam" id="PF00631">
    <property type="entry name" value="G-gamma"/>
    <property type="match status" value="1"/>
</dbReference>
<evidence type="ECO:0000256" key="1">
    <source>
        <dbReference type="SAM" id="Coils"/>
    </source>
</evidence>
<dbReference type="EMBL" id="NIVC01001051">
    <property type="protein sequence ID" value="PAA72924.1"/>
    <property type="molecule type" value="Genomic_DNA"/>
</dbReference>
<proteinExistence type="predicted"/>
<dbReference type="InterPro" id="IPR015898">
    <property type="entry name" value="G-protein_gamma-like_dom"/>
</dbReference>
<protein>
    <recommendedName>
        <fullName evidence="3">G protein gamma domain-containing protein</fullName>
    </recommendedName>
</protein>
<feature type="region of interest" description="Disordered" evidence="2">
    <location>
        <begin position="51"/>
        <end position="74"/>
    </location>
</feature>
<comment type="caution">
    <text evidence="5">The sequence shown here is derived from an EMBL/GenBank/DDBJ whole genome shotgun (WGS) entry which is preliminary data.</text>
</comment>
<dbReference type="SMART" id="SM00224">
    <property type="entry name" value="GGL"/>
    <property type="match status" value="1"/>
</dbReference>
<name>A0A267FWN4_9PLAT</name>
<feature type="domain" description="G protein gamma" evidence="3">
    <location>
        <begin position="11"/>
        <end position="74"/>
    </location>
</feature>
<dbReference type="SUPFAM" id="SSF48670">
    <property type="entry name" value="Transducin (heterotrimeric G protein), gamma chain"/>
    <property type="match status" value="1"/>
</dbReference>
<feature type="coiled-coil region" evidence="1">
    <location>
        <begin position="8"/>
        <end position="35"/>
    </location>
</feature>
<dbReference type="AlphaFoldDB" id="A0A267FWN4"/>
<evidence type="ECO:0000313" key="5">
    <source>
        <dbReference type="EMBL" id="PAA78240.1"/>
    </source>
</evidence>
<evidence type="ECO:0000313" key="6">
    <source>
        <dbReference type="Proteomes" id="UP000215902"/>
    </source>
</evidence>
<dbReference type="InterPro" id="IPR036284">
    <property type="entry name" value="GGL_sf"/>
</dbReference>
<dbReference type="GO" id="GO:0007186">
    <property type="term" value="P:G protein-coupled receptor signaling pathway"/>
    <property type="evidence" value="ECO:0007669"/>
    <property type="project" value="InterPro"/>
</dbReference>
<dbReference type="OrthoDB" id="6229420at2759"/>
<organism evidence="5 6">
    <name type="scientific">Macrostomum lignano</name>
    <dbReference type="NCBI Taxonomy" id="282301"/>
    <lineage>
        <taxon>Eukaryota</taxon>
        <taxon>Metazoa</taxon>
        <taxon>Spiralia</taxon>
        <taxon>Lophotrochozoa</taxon>
        <taxon>Platyhelminthes</taxon>
        <taxon>Rhabditophora</taxon>
        <taxon>Macrostomorpha</taxon>
        <taxon>Macrostomida</taxon>
        <taxon>Macrostomidae</taxon>
        <taxon>Macrostomum</taxon>
    </lineage>
</organism>
<reference evidence="5 6" key="1">
    <citation type="submission" date="2017-06" db="EMBL/GenBank/DDBJ databases">
        <title>A platform for efficient transgenesis in Macrostomum lignano, a flatworm model organism for stem cell research.</title>
        <authorList>
            <person name="Berezikov E."/>
        </authorList>
    </citation>
    <scope>NUCLEOTIDE SEQUENCE [LARGE SCALE GENOMIC DNA]</scope>
    <source>
        <strain evidence="5">DV1</strain>
        <tissue evidence="5">Whole organism</tissue>
    </source>
</reference>
<evidence type="ECO:0000259" key="3">
    <source>
        <dbReference type="PROSITE" id="PS50058"/>
    </source>
</evidence>
<sequence>INYQSKVMPHREEQIARLQRELSDLKRHYHQQRVRASITIPELVQYITSHSNEDALVNPTKDNPFSPKKSCEVL</sequence>
<dbReference type="Gene3D" id="4.10.260.10">
    <property type="entry name" value="Transducin (heterotrimeric G protein), gamma chain"/>
    <property type="match status" value="1"/>
</dbReference>
<evidence type="ECO:0000313" key="4">
    <source>
        <dbReference type="EMBL" id="PAA72924.1"/>
    </source>
</evidence>
<accession>A0A267FWN4</accession>
<keyword evidence="1" id="KW-0175">Coiled coil</keyword>
<dbReference type="EMBL" id="NIVC01000698">
    <property type="protein sequence ID" value="PAA78240.1"/>
    <property type="molecule type" value="Genomic_DNA"/>
</dbReference>
<dbReference type="PROSITE" id="PS50058">
    <property type="entry name" value="G_PROTEIN_GAMMA"/>
    <property type="match status" value="1"/>
</dbReference>
<evidence type="ECO:0000256" key="2">
    <source>
        <dbReference type="SAM" id="MobiDB-lite"/>
    </source>
</evidence>
<feature type="non-terminal residue" evidence="5">
    <location>
        <position position="1"/>
    </location>
</feature>
<dbReference type="Proteomes" id="UP000215902">
    <property type="component" value="Unassembled WGS sequence"/>
</dbReference>
<keyword evidence="6" id="KW-1185">Reference proteome</keyword>
<dbReference type="SMART" id="SM01224">
    <property type="entry name" value="G_gamma"/>
    <property type="match status" value="1"/>
</dbReference>